<dbReference type="AlphaFoldDB" id="A0A183FLS9"/>
<evidence type="ECO:0000313" key="3">
    <source>
        <dbReference type="WBParaSite" id="HPBE_0000825101-mRNA-1"/>
    </source>
</evidence>
<dbReference type="EMBL" id="UZAH01026099">
    <property type="protein sequence ID" value="VDO75573.1"/>
    <property type="molecule type" value="Genomic_DNA"/>
</dbReference>
<protein>
    <submittedName>
        <fullName evidence="1 3">Uncharacterized protein</fullName>
    </submittedName>
</protein>
<keyword evidence="2" id="KW-1185">Reference proteome</keyword>
<reference evidence="3" key="2">
    <citation type="submission" date="2019-09" db="UniProtKB">
        <authorList>
            <consortium name="WormBaseParasite"/>
        </authorList>
    </citation>
    <scope>IDENTIFICATION</scope>
</reference>
<organism evidence="2 3">
    <name type="scientific">Heligmosomoides polygyrus</name>
    <name type="common">Parasitic roundworm</name>
    <dbReference type="NCBI Taxonomy" id="6339"/>
    <lineage>
        <taxon>Eukaryota</taxon>
        <taxon>Metazoa</taxon>
        <taxon>Ecdysozoa</taxon>
        <taxon>Nematoda</taxon>
        <taxon>Chromadorea</taxon>
        <taxon>Rhabditida</taxon>
        <taxon>Rhabditina</taxon>
        <taxon>Rhabditomorpha</taxon>
        <taxon>Strongyloidea</taxon>
        <taxon>Heligmosomidae</taxon>
        <taxon>Heligmosomoides</taxon>
    </lineage>
</organism>
<evidence type="ECO:0000313" key="2">
    <source>
        <dbReference type="Proteomes" id="UP000050761"/>
    </source>
</evidence>
<dbReference type="Proteomes" id="UP000050761">
    <property type="component" value="Unassembled WGS sequence"/>
</dbReference>
<gene>
    <name evidence="1" type="ORF">HPBE_LOCUS8252</name>
</gene>
<dbReference type="WBParaSite" id="HPBE_0000825101-mRNA-1">
    <property type="protein sequence ID" value="HPBE_0000825101-mRNA-1"/>
    <property type="gene ID" value="HPBE_0000825101"/>
</dbReference>
<accession>A0A3P7ZCX5</accession>
<sequence length="143" mass="16400">MRRENHSFGSDAPLDSLVKTRLICDLFNLACVPLVNRKLAGIEPVRATRDESCDSDDLDVLTEKTKKIISPSKRGMTSKVSTIILVLRYMRCKTKTLRRLSTDFGYGIFLSRLNVYIHDMRKENLEERDQHSRESGQFGMLSC</sequence>
<evidence type="ECO:0000313" key="1">
    <source>
        <dbReference type="EMBL" id="VDO75573.1"/>
    </source>
</evidence>
<name>A0A183FLS9_HELPZ</name>
<proteinExistence type="predicted"/>
<accession>A0A183FLS9</accession>
<reference evidence="1 2" key="1">
    <citation type="submission" date="2018-11" db="EMBL/GenBank/DDBJ databases">
        <authorList>
            <consortium name="Pathogen Informatics"/>
        </authorList>
    </citation>
    <scope>NUCLEOTIDE SEQUENCE [LARGE SCALE GENOMIC DNA]</scope>
</reference>